<evidence type="ECO:0000313" key="4">
    <source>
        <dbReference type="Proteomes" id="UP000031532"/>
    </source>
</evidence>
<dbReference type="Gene3D" id="3.40.50.2000">
    <property type="entry name" value="Glycogen Phosphorylase B"/>
    <property type="match status" value="2"/>
</dbReference>
<evidence type="ECO:0000259" key="1">
    <source>
        <dbReference type="Pfam" id="PF00534"/>
    </source>
</evidence>
<organism evidence="3 4">
    <name type="scientific">Scytonema millei VB511283</name>
    <dbReference type="NCBI Taxonomy" id="1245923"/>
    <lineage>
        <taxon>Bacteria</taxon>
        <taxon>Bacillati</taxon>
        <taxon>Cyanobacteriota</taxon>
        <taxon>Cyanophyceae</taxon>
        <taxon>Nostocales</taxon>
        <taxon>Scytonemataceae</taxon>
        <taxon>Scytonema</taxon>
    </lineage>
</organism>
<feature type="domain" description="Glycosyltransferase subfamily 4-like N-terminal" evidence="2">
    <location>
        <begin position="26"/>
        <end position="191"/>
    </location>
</feature>
<dbReference type="SUPFAM" id="SSF53756">
    <property type="entry name" value="UDP-Glycosyltransferase/glycogen phosphorylase"/>
    <property type="match status" value="1"/>
</dbReference>
<dbReference type="InterPro" id="IPR001296">
    <property type="entry name" value="Glyco_trans_1"/>
</dbReference>
<protein>
    <submittedName>
        <fullName evidence="3">Glycosyltransferase family 4 protein</fullName>
    </submittedName>
</protein>
<dbReference type="GO" id="GO:0016757">
    <property type="term" value="F:glycosyltransferase activity"/>
    <property type="evidence" value="ECO:0007669"/>
    <property type="project" value="InterPro"/>
</dbReference>
<name>A0A9X5EAM5_9CYAN</name>
<dbReference type="EMBL" id="JTJC03000017">
    <property type="protein sequence ID" value="NHC38031.1"/>
    <property type="molecule type" value="Genomic_DNA"/>
</dbReference>
<accession>A0A9X5EAM5</accession>
<evidence type="ECO:0000259" key="2">
    <source>
        <dbReference type="Pfam" id="PF13439"/>
    </source>
</evidence>
<dbReference type="AlphaFoldDB" id="A0A9X5EAM5"/>
<comment type="caution">
    <text evidence="3">The sequence shown here is derived from an EMBL/GenBank/DDBJ whole genome shotgun (WGS) entry which is preliminary data.</text>
</comment>
<keyword evidence="4" id="KW-1185">Reference proteome</keyword>
<dbReference type="PANTHER" id="PTHR12526:SF637">
    <property type="entry name" value="GLYCOSYLTRANSFERASE EPSF-RELATED"/>
    <property type="match status" value="1"/>
</dbReference>
<dbReference type="InterPro" id="IPR028098">
    <property type="entry name" value="Glyco_trans_4-like_N"/>
</dbReference>
<feature type="domain" description="Glycosyl transferase family 1" evidence="1">
    <location>
        <begin position="214"/>
        <end position="363"/>
    </location>
</feature>
<dbReference type="PANTHER" id="PTHR12526">
    <property type="entry name" value="GLYCOSYLTRANSFERASE"/>
    <property type="match status" value="1"/>
</dbReference>
<dbReference type="Pfam" id="PF00534">
    <property type="entry name" value="Glycos_transf_1"/>
    <property type="match status" value="1"/>
</dbReference>
<sequence>MRIGFVSRWNLADPEIRRRAFSGIIWHVLKEFEAQGDRVEYIGPVQQNLIAKSVNTGIKVLNRLTVFTPPVYGKYHPVILEQMARQAEQLVADRKVDVLLAQDSTVMAHFPPSIPLVYWRDANFADIQDAYKVYSNLHPLSVEWAHKHERKAMNRADLNIFSSECSYKTATSTYGIPSAKVAVVPFGANHDFVVSSEDTERYITGRSRDLCRLLFIGIEWERKGGDTAVEICRILNQKGIPTTLDIIGSDFAVDPAISHKVSIHGRVDKFTSEGSTKLQHLLEQSHFLVHPARAEAYGCVLCEACSFGIPCVTSSVGGIPTIIKNGKNGVSFPASTPASTYAAYIEETFRNFDLYIRLAKATRSEYQERLNWQVAVAKARELIAEMLERKQDLFTPSEKVELCTDNTPIVPGAGYKITRN</sequence>
<dbReference type="OrthoDB" id="9790710at2"/>
<dbReference type="Pfam" id="PF13439">
    <property type="entry name" value="Glyco_transf_4"/>
    <property type="match status" value="1"/>
</dbReference>
<proteinExistence type="predicted"/>
<reference evidence="3 4" key="1">
    <citation type="journal article" date="2015" name="Genome Announc.">
        <title>Draft Genome Sequence of the Terrestrial Cyanobacterium Scytonema millei VB511283, Isolated from Eastern India.</title>
        <authorList>
            <person name="Sen D."/>
            <person name="Chandrababunaidu M.M."/>
            <person name="Singh D."/>
            <person name="Sanghi N."/>
            <person name="Ghorai A."/>
            <person name="Mishra G.P."/>
            <person name="Madduluri M."/>
            <person name="Adhikary S.P."/>
            <person name="Tripathy S."/>
        </authorList>
    </citation>
    <scope>NUCLEOTIDE SEQUENCE [LARGE SCALE GENOMIC DNA]</scope>
    <source>
        <strain evidence="3 4">VB511283</strain>
    </source>
</reference>
<evidence type="ECO:0000313" key="3">
    <source>
        <dbReference type="EMBL" id="NHC38031.1"/>
    </source>
</evidence>
<dbReference type="CDD" id="cd03801">
    <property type="entry name" value="GT4_PimA-like"/>
    <property type="match status" value="1"/>
</dbReference>
<dbReference type="Proteomes" id="UP000031532">
    <property type="component" value="Unassembled WGS sequence"/>
</dbReference>
<gene>
    <name evidence="3" type="ORF">QH73_0026000</name>
</gene>
<dbReference type="RefSeq" id="WP_039713797.1">
    <property type="nucleotide sequence ID" value="NZ_JTJC03000017.1"/>
</dbReference>